<gene>
    <name evidence="2" type="ORF">NDU88_001845</name>
</gene>
<reference evidence="2" key="1">
    <citation type="journal article" date="2022" name="bioRxiv">
        <title>Sequencing and chromosome-scale assembly of the giantPleurodeles waltlgenome.</title>
        <authorList>
            <person name="Brown T."/>
            <person name="Elewa A."/>
            <person name="Iarovenko S."/>
            <person name="Subramanian E."/>
            <person name="Araus A.J."/>
            <person name="Petzold A."/>
            <person name="Susuki M."/>
            <person name="Suzuki K.-i.T."/>
            <person name="Hayashi T."/>
            <person name="Toyoda A."/>
            <person name="Oliveira C."/>
            <person name="Osipova E."/>
            <person name="Leigh N.D."/>
            <person name="Simon A."/>
            <person name="Yun M.H."/>
        </authorList>
    </citation>
    <scope>NUCLEOTIDE SEQUENCE</scope>
    <source>
        <strain evidence="2">20211129_DDA</strain>
        <tissue evidence="2">Liver</tissue>
    </source>
</reference>
<protein>
    <submittedName>
        <fullName evidence="2">Uncharacterized protein</fullName>
    </submittedName>
</protein>
<dbReference type="AlphaFoldDB" id="A0AAV7UUH3"/>
<proteinExistence type="predicted"/>
<keyword evidence="3" id="KW-1185">Reference proteome</keyword>
<dbReference type="EMBL" id="JANPWB010000004">
    <property type="protein sequence ID" value="KAJ1192538.1"/>
    <property type="molecule type" value="Genomic_DNA"/>
</dbReference>
<feature type="region of interest" description="Disordered" evidence="1">
    <location>
        <begin position="1"/>
        <end position="27"/>
    </location>
</feature>
<accession>A0AAV7UUH3</accession>
<evidence type="ECO:0000256" key="1">
    <source>
        <dbReference type="SAM" id="MobiDB-lite"/>
    </source>
</evidence>
<comment type="caution">
    <text evidence="2">The sequence shown here is derived from an EMBL/GenBank/DDBJ whole genome shotgun (WGS) entry which is preliminary data.</text>
</comment>
<sequence>MRCGAETSSGAEGRSNGTTGLASPLGVETSGRPGWLLLGPPGYGEAATDWLKKEVRQHVAGELRVVEYTPCALFPGATSGTVSSWII</sequence>
<evidence type="ECO:0000313" key="3">
    <source>
        <dbReference type="Proteomes" id="UP001066276"/>
    </source>
</evidence>
<evidence type="ECO:0000313" key="2">
    <source>
        <dbReference type="EMBL" id="KAJ1192538.1"/>
    </source>
</evidence>
<name>A0AAV7UUH3_PLEWA</name>
<feature type="compositionally biased region" description="Polar residues" evidence="1">
    <location>
        <begin position="1"/>
        <end position="21"/>
    </location>
</feature>
<organism evidence="2 3">
    <name type="scientific">Pleurodeles waltl</name>
    <name type="common">Iberian ribbed newt</name>
    <dbReference type="NCBI Taxonomy" id="8319"/>
    <lineage>
        <taxon>Eukaryota</taxon>
        <taxon>Metazoa</taxon>
        <taxon>Chordata</taxon>
        <taxon>Craniata</taxon>
        <taxon>Vertebrata</taxon>
        <taxon>Euteleostomi</taxon>
        <taxon>Amphibia</taxon>
        <taxon>Batrachia</taxon>
        <taxon>Caudata</taxon>
        <taxon>Salamandroidea</taxon>
        <taxon>Salamandridae</taxon>
        <taxon>Pleurodelinae</taxon>
        <taxon>Pleurodeles</taxon>
    </lineage>
</organism>
<dbReference type="Proteomes" id="UP001066276">
    <property type="component" value="Chromosome 2_2"/>
</dbReference>